<proteinExistence type="predicted"/>
<dbReference type="EMBL" id="OK149171">
    <property type="protein sequence ID" value="UCR75500.1"/>
    <property type="molecule type" value="Genomic_DNA"/>
</dbReference>
<gene>
    <name evidence="1" type="ORF">vBAfaPQDWS595_16</name>
</gene>
<organism evidence="1 2">
    <name type="scientific">Alcaligenes phage vB_Af_QDWS595</name>
    <dbReference type="NCBI Taxonomy" id="2877946"/>
    <lineage>
        <taxon>Viruses</taxon>
        <taxon>Duplodnaviria</taxon>
        <taxon>Heunggongvirae</taxon>
        <taxon>Uroviricota</taxon>
        <taxon>Caudoviricetes</taxon>
        <taxon>Schitoviridae</taxon>
        <taxon>Petruschkyvirus</taxon>
        <taxon>Petruschkyvirus QDWS595</taxon>
    </lineage>
</organism>
<evidence type="ECO:0000313" key="2">
    <source>
        <dbReference type="Proteomes" id="UP000827952"/>
    </source>
</evidence>
<dbReference type="Proteomes" id="UP000827952">
    <property type="component" value="Segment"/>
</dbReference>
<name>A0AAE8Y1B9_9CAUD</name>
<evidence type="ECO:0000313" key="1">
    <source>
        <dbReference type="EMBL" id="UCR75500.1"/>
    </source>
</evidence>
<protein>
    <submittedName>
        <fullName evidence="1">Uncharacterized protein</fullName>
    </submittedName>
</protein>
<keyword evidence="2" id="KW-1185">Reference proteome</keyword>
<sequence length="124" mass="14047">MTEVDYEIKKLEGQLAGLKKSTKRAEQIRRLYDNKDFQSVILEGWFVEEAARFAKNAGDPNMLPSAREDSLAQAMAAGHLDRYLRSQMKLGNGAVEEEIRELESRIIYLRANGTIAGYGEEHVE</sequence>
<accession>A0AAE8Y1B9</accession>
<reference evidence="1" key="1">
    <citation type="submission" date="2021-09" db="EMBL/GenBank/DDBJ databases">
        <title>Complete genome analysis of a novel Alcaligenes phage vB_Af_QDWS595.</title>
        <authorList>
            <person name="Jing Y."/>
            <person name="Wang J."/>
        </authorList>
    </citation>
    <scope>NUCLEOTIDE SEQUENCE</scope>
</reference>